<name>A0ABY6IM76_9HYPH</name>
<protein>
    <submittedName>
        <fullName evidence="1">Rrf2 family transcriptional regulator</fullName>
    </submittedName>
</protein>
<organism evidence="1 2">
    <name type="scientific">Pelagibacterium flavum</name>
    <dbReference type="NCBI Taxonomy" id="2984530"/>
    <lineage>
        <taxon>Bacteria</taxon>
        <taxon>Pseudomonadati</taxon>
        <taxon>Pseudomonadota</taxon>
        <taxon>Alphaproteobacteria</taxon>
        <taxon>Hyphomicrobiales</taxon>
        <taxon>Devosiaceae</taxon>
        <taxon>Pelagibacterium</taxon>
    </lineage>
</organism>
<dbReference type="PANTHER" id="PTHR33221">
    <property type="entry name" value="WINGED HELIX-TURN-HELIX TRANSCRIPTIONAL REGULATOR, RRF2 FAMILY"/>
    <property type="match status" value="1"/>
</dbReference>
<dbReference type="EMBL" id="CP107716">
    <property type="protein sequence ID" value="UYQ71701.1"/>
    <property type="molecule type" value="Genomic_DNA"/>
</dbReference>
<dbReference type="Pfam" id="PF02082">
    <property type="entry name" value="Rrf2"/>
    <property type="match status" value="1"/>
</dbReference>
<keyword evidence="2" id="KW-1185">Reference proteome</keyword>
<gene>
    <name evidence="1" type="ORF">OF122_16915</name>
</gene>
<dbReference type="PANTHER" id="PTHR33221:SF15">
    <property type="entry name" value="HTH-TYPE TRANSCRIPTIONAL REGULATOR YWGB-RELATED"/>
    <property type="match status" value="1"/>
</dbReference>
<dbReference type="PROSITE" id="PS51197">
    <property type="entry name" value="HTH_RRF2_2"/>
    <property type="match status" value="1"/>
</dbReference>
<dbReference type="InterPro" id="IPR000944">
    <property type="entry name" value="Tscrpt_reg_Rrf2"/>
</dbReference>
<dbReference type="InterPro" id="IPR036390">
    <property type="entry name" value="WH_DNA-bd_sf"/>
</dbReference>
<proteinExistence type="predicted"/>
<dbReference type="InterPro" id="IPR036388">
    <property type="entry name" value="WH-like_DNA-bd_sf"/>
</dbReference>
<dbReference type="Gene3D" id="1.10.10.10">
    <property type="entry name" value="Winged helix-like DNA-binding domain superfamily/Winged helix DNA-binding domain"/>
    <property type="match status" value="1"/>
</dbReference>
<sequence>MRTDNRLSRMLHVLIHMSKMEGAATSETMAKMLSTNPVVVRRTMAGLREAGYVTSAKGHNGGWELAVPLEDVTMADIYRALGSPEMFALGLANDDPKCLIEKAVNARIGDTLAAAEAMIVEQFGSMTLAEIRADFDKGMAAVPVSERHG</sequence>
<evidence type="ECO:0000313" key="2">
    <source>
        <dbReference type="Proteomes" id="UP001163882"/>
    </source>
</evidence>
<dbReference type="SUPFAM" id="SSF46785">
    <property type="entry name" value="Winged helix' DNA-binding domain"/>
    <property type="match status" value="1"/>
</dbReference>
<dbReference type="Proteomes" id="UP001163882">
    <property type="component" value="Chromosome"/>
</dbReference>
<dbReference type="RefSeq" id="WP_264225351.1">
    <property type="nucleotide sequence ID" value="NZ_CP107716.1"/>
</dbReference>
<accession>A0ABY6IM76</accession>
<evidence type="ECO:0000313" key="1">
    <source>
        <dbReference type="EMBL" id="UYQ71701.1"/>
    </source>
</evidence>
<reference evidence="1" key="1">
    <citation type="submission" date="2022-10" db="EMBL/GenBank/DDBJ databases">
        <title>YIM 151497 complete genome.</title>
        <authorList>
            <person name="Chen X."/>
        </authorList>
    </citation>
    <scope>NUCLEOTIDE SEQUENCE</scope>
    <source>
        <strain evidence="1">YIM 151497</strain>
    </source>
</reference>